<evidence type="ECO:0000313" key="2">
    <source>
        <dbReference type="Proteomes" id="UP001056120"/>
    </source>
</evidence>
<reference evidence="1 2" key="2">
    <citation type="journal article" date="2022" name="Mol. Ecol. Resour.">
        <title>The genomes of chicory, endive, great burdock and yacon provide insights into Asteraceae paleo-polyploidization history and plant inulin production.</title>
        <authorList>
            <person name="Fan W."/>
            <person name="Wang S."/>
            <person name="Wang H."/>
            <person name="Wang A."/>
            <person name="Jiang F."/>
            <person name="Liu H."/>
            <person name="Zhao H."/>
            <person name="Xu D."/>
            <person name="Zhang Y."/>
        </authorList>
    </citation>
    <scope>NUCLEOTIDE SEQUENCE [LARGE SCALE GENOMIC DNA]</scope>
    <source>
        <strain evidence="2">cv. Yunnan</strain>
        <tissue evidence="1">Leaves</tissue>
    </source>
</reference>
<proteinExistence type="predicted"/>
<gene>
    <name evidence="1" type="ORF">L1987_78926</name>
</gene>
<comment type="caution">
    <text evidence="1">The sequence shown here is derived from an EMBL/GenBank/DDBJ whole genome shotgun (WGS) entry which is preliminary data.</text>
</comment>
<reference evidence="2" key="1">
    <citation type="journal article" date="2022" name="Mol. Ecol. Resour.">
        <title>The genomes of chicory, endive, great burdock and yacon provide insights into Asteraceae palaeo-polyploidization history and plant inulin production.</title>
        <authorList>
            <person name="Fan W."/>
            <person name="Wang S."/>
            <person name="Wang H."/>
            <person name="Wang A."/>
            <person name="Jiang F."/>
            <person name="Liu H."/>
            <person name="Zhao H."/>
            <person name="Xu D."/>
            <person name="Zhang Y."/>
        </authorList>
    </citation>
    <scope>NUCLEOTIDE SEQUENCE [LARGE SCALE GENOMIC DNA]</scope>
    <source>
        <strain evidence="2">cv. Yunnan</strain>
    </source>
</reference>
<protein>
    <submittedName>
        <fullName evidence="1">Uncharacterized protein</fullName>
    </submittedName>
</protein>
<dbReference type="EMBL" id="CM042043">
    <property type="protein sequence ID" value="KAI3695921.1"/>
    <property type="molecule type" value="Genomic_DNA"/>
</dbReference>
<organism evidence="1 2">
    <name type="scientific">Smallanthus sonchifolius</name>
    <dbReference type="NCBI Taxonomy" id="185202"/>
    <lineage>
        <taxon>Eukaryota</taxon>
        <taxon>Viridiplantae</taxon>
        <taxon>Streptophyta</taxon>
        <taxon>Embryophyta</taxon>
        <taxon>Tracheophyta</taxon>
        <taxon>Spermatophyta</taxon>
        <taxon>Magnoliopsida</taxon>
        <taxon>eudicotyledons</taxon>
        <taxon>Gunneridae</taxon>
        <taxon>Pentapetalae</taxon>
        <taxon>asterids</taxon>
        <taxon>campanulids</taxon>
        <taxon>Asterales</taxon>
        <taxon>Asteraceae</taxon>
        <taxon>Asteroideae</taxon>
        <taxon>Heliantheae alliance</taxon>
        <taxon>Millerieae</taxon>
        <taxon>Smallanthus</taxon>
    </lineage>
</organism>
<dbReference type="Proteomes" id="UP001056120">
    <property type="component" value="Linkage Group LG26"/>
</dbReference>
<name>A0ACB8ZF29_9ASTR</name>
<evidence type="ECO:0000313" key="1">
    <source>
        <dbReference type="EMBL" id="KAI3695921.1"/>
    </source>
</evidence>
<sequence>MVGRYSDDDEDDVFYYRYSSAAPQPPSSSSSDKTLTKSSSNRDGGSRSGGLAPSKSTVYVSNLDYSLTNSDIFTIFSTFGKVAKVTILRDRVTRESRGVAFVLFVARDDALKAVKGINGKVLNSRTLIASIAADNGRAPEFIRRKVYKDKSRCYECGEGGHLSYECPKNQLGTRERPQSSKRGRREGGGGGYRRGKEEEWGGDDDETGGEEAFEYDNWASVVDNGAGERLLGGGDVSRDEGRKKGKKEKMKKTSYFSDESDNED</sequence>
<accession>A0ACB8ZF29</accession>
<keyword evidence="2" id="KW-1185">Reference proteome</keyword>